<dbReference type="InterPro" id="IPR048899">
    <property type="entry name" value="NMD_SH3"/>
</dbReference>
<organism evidence="12 13">
    <name type="scientific">Chondrus crispus</name>
    <name type="common">Carrageen Irish moss</name>
    <name type="synonym">Polymorpha crispa</name>
    <dbReference type="NCBI Taxonomy" id="2769"/>
    <lineage>
        <taxon>Eukaryota</taxon>
        <taxon>Rhodophyta</taxon>
        <taxon>Florideophyceae</taxon>
        <taxon>Rhodymeniophycidae</taxon>
        <taxon>Gigartinales</taxon>
        <taxon>Gigartinaceae</taxon>
        <taxon>Chondrus</taxon>
    </lineage>
</organism>
<dbReference type="GO" id="GO:0010494">
    <property type="term" value="C:cytoplasmic stress granule"/>
    <property type="evidence" value="ECO:0007669"/>
    <property type="project" value="EnsemblPlants"/>
</dbReference>
<dbReference type="GO" id="GO:0006611">
    <property type="term" value="P:protein export from nucleus"/>
    <property type="evidence" value="ECO:0007669"/>
    <property type="project" value="EnsemblPlants"/>
</dbReference>
<feature type="domain" description="60S ribosomal export protein NMD3 SH3" evidence="11">
    <location>
        <begin position="249"/>
        <end position="296"/>
    </location>
</feature>
<dbReference type="PANTHER" id="PTHR12746:SF2">
    <property type="entry name" value="60S RIBOSOMAL EXPORT PROTEIN NMD3"/>
    <property type="match status" value="1"/>
</dbReference>
<dbReference type="EMBL" id="HG001822">
    <property type="protein sequence ID" value="CDF37255.1"/>
    <property type="molecule type" value="Genomic_DNA"/>
</dbReference>
<dbReference type="GO" id="GO:0043023">
    <property type="term" value="F:ribosomal large subunit binding"/>
    <property type="evidence" value="ECO:0007669"/>
    <property type="project" value="InterPro"/>
</dbReference>
<dbReference type="PhylomeDB" id="R7QIK8"/>
<keyword evidence="5 7" id="KW-0653">Protein transport</keyword>
<comment type="subcellular location">
    <subcellularLocation>
        <location evidence="7">Cytoplasm</location>
    </subcellularLocation>
    <subcellularLocation>
        <location evidence="7">Nucleus</location>
    </subcellularLocation>
</comment>
<comment type="similarity">
    <text evidence="1 7">Belongs to the NMD3 family.</text>
</comment>
<proteinExistence type="inferred from homology"/>
<keyword evidence="3 7" id="KW-0813">Transport</keyword>
<evidence type="ECO:0000256" key="6">
    <source>
        <dbReference type="ARBA" id="ARBA00023242"/>
    </source>
</evidence>
<dbReference type="KEGG" id="ccp:CHC_T00005374001"/>
<dbReference type="Pfam" id="PF21192">
    <property type="entry name" value="OB_NMD3"/>
    <property type="match status" value="1"/>
</dbReference>
<sequence length="541" mass="61383">MDGVAAPTTGTLPTILCCLCGTAITSNPSNMCVSCIRGQVDITESIPKTASIYYCKGCARYLQPPKHWVACELESKELLTICIKKLKGLNKVKLIDAGFRWTEPHSRRIHVRLLVQKEVFQNTILQQEFVVEFVVDYQQCDMCQRDAADLDEWQAVVQVRQKVQHKRTFLYLEQLIIKHSAHEDTVGIKVHPDGLDFYFMHRSQGIRFTSFLNHVVPIRSKQADHLVSHDANSNTYRYKYTFSVEILPICKDDLVVLPPKVATHLGGIGPLVLVTKVSQALTIIDPFTLQTAELAAALYWRYPFQALMSIKQATEFFIMDVEKSEDRKGKWCLADATAARSVDYGSNDNQHFIRTHIGNFLRPGDLALGYDIGNAVYNDNLLAGHKKLELPDFVIFKRTYSKKNRSKRRMWRLKRLNMELDESMVDTGSHKRVPMDPIAKMAAEQEEFMQDLEQDKDLRSTINIYKDPKRIQPAGGTDMDVDEGAQPKPVKQVVAAAEDGEEEEDEEYPEVPIEELLEGLVLEDEPGAPAPVPGEDEQEEE</sequence>
<dbReference type="Gramene" id="CDF37255">
    <property type="protein sequence ID" value="CDF37255"/>
    <property type="gene ID" value="CHC_T00005374001"/>
</dbReference>
<gene>
    <name evidence="12" type="ORF">CHC_T00005374001</name>
</gene>
<dbReference type="GO" id="GO:0000055">
    <property type="term" value="P:ribosomal large subunit export from nucleus"/>
    <property type="evidence" value="ECO:0007669"/>
    <property type="project" value="TreeGrafter"/>
</dbReference>
<evidence type="ECO:0000256" key="4">
    <source>
        <dbReference type="ARBA" id="ARBA00022490"/>
    </source>
</evidence>
<evidence type="ECO:0000256" key="1">
    <source>
        <dbReference type="ARBA" id="ARBA00009794"/>
    </source>
</evidence>
<evidence type="ECO:0000259" key="11">
    <source>
        <dbReference type="Pfam" id="PF21193"/>
    </source>
</evidence>
<dbReference type="InterPro" id="IPR039768">
    <property type="entry name" value="Nmd3"/>
</dbReference>
<accession>R7QIK8</accession>
<protein>
    <recommendedName>
        <fullName evidence="2 7">60S ribosomal export protein NMD3</fullName>
    </recommendedName>
</protein>
<keyword evidence="4 7" id="KW-0963">Cytoplasm</keyword>
<dbReference type="OMA" id="VILVRKH"/>
<evidence type="ECO:0000256" key="5">
    <source>
        <dbReference type="ARBA" id="ARBA00022927"/>
    </source>
</evidence>
<dbReference type="GO" id="GO:0005634">
    <property type="term" value="C:nucleus"/>
    <property type="evidence" value="ECO:0007669"/>
    <property type="project" value="UniProtKB-SubCell"/>
</dbReference>
<dbReference type="GO" id="GO:0003729">
    <property type="term" value="F:mRNA binding"/>
    <property type="evidence" value="ECO:0007669"/>
    <property type="project" value="EnsemblPlants"/>
</dbReference>
<dbReference type="OrthoDB" id="203821at2759"/>
<dbReference type="RefSeq" id="XP_005717074.1">
    <property type="nucleotide sequence ID" value="XM_005717017.1"/>
</dbReference>
<dbReference type="InterPro" id="IPR007064">
    <property type="entry name" value="Nmd3_N"/>
</dbReference>
<keyword evidence="13" id="KW-1185">Reference proteome</keyword>
<evidence type="ECO:0000259" key="9">
    <source>
        <dbReference type="Pfam" id="PF04981"/>
    </source>
</evidence>
<evidence type="ECO:0000313" key="12">
    <source>
        <dbReference type="EMBL" id="CDF37255.1"/>
    </source>
</evidence>
<evidence type="ECO:0000313" key="13">
    <source>
        <dbReference type="Proteomes" id="UP000012073"/>
    </source>
</evidence>
<dbReference type="Pfam" id="PF04981">
    <property type="entry name" value="NMD3"/>
    <property type="match status" value="1"/>
</dbReference>
<dbReference type="AlphaFoldDB" id="R7QIK8"/>
<dbReference type="STRING" id="2769.R7QIK8"/>
<reference evidence="13" key="1">
    <citation type="journal article" date="2013" name="Proc. Natl. Acad. Sci. U.S.A.">
        <title>Genome structure and metabolic features in the red seaweed Chondrus crispus shed light on evolution of the Archaeplastida.</title>
        <authorList>
            <person name="Collen J."/>
            <person name="Porcel B."/>
            <person name="Carre W."/>
            <person name="Ball S.G."/>
            <person name="Chaparro C."/>
            <person name="Tonon T."/>
            <person name="Barbeyron T."/>
            <person name="Michel G."/>
            <person name="Noel B."/>
            <person name="Valentin K."/>
            <person name="Elias M."/>
            <person name="Artiguenave F."/>
            <person name="Arun A."/>
            <person name="Aury J.M."/>
            <person name="Barbosa-Neto J.F."/>
            <person name="Bothwell J.H."/>
            <person name="Bouget F.Y."/>
            <person name="Brillet L."/>
            <person name="Cabello-Hurtado F."/>
            <person name="Capella-Gutierrez S."/>
            <person name="Charrier B."/>
            <person name="Cladiere L."/>
            <person name="Cock J.M."/>
            <person name="Coelho S.M."/>
            <person name="Colleoni C."/>
            <person name="Czjzek M."/>
            <person name="Da Silva C."/>
            <person name="Delage L."/>
            <person name="Denoeud F."/>
            <person name="Deschamps P."/>
            <person name="Dittami S.M."/>
            <person name="Gabaldon T."/>
            <person name="Gachon C.M."/>
            <person name="Groisillier A."/>
            <person name="Herve C."/>
            <person name="Jabbari K."/>
            <person name="Katinka M."/>
            <person name="Kloareg B."/>
            <person name="Kowalczyk N."/>
            <person name="Labadie K."/>
            <person name="Leblanc C."/>
            <person name="Lopez P.J."/>
            <person name="McLachlan D.H."/>
            <person name="Meslet-Cladiere L."/>
            <person name="Moustafa A."/>
            <person name="Nehr Z."/>
            <person name="Nyvall Collen P."/>
            <person name="Panaud O."/>
            <person name="Partensky F."/>
            <person name="Poulain J."/>
            <person name="Rensing S.A."/>
            <person name="Rousvoal S."/>
            <person name="Samson G."/>
            <person name="Symeonidi A."/>
            <person name="Weissenbach J."/>
            <person name="Zambounis A."/>
            <person name="Wincker P."/>
            <person name="Boyen C."/>
        </authorList>
    </citation>
    <scope>NUCLEOTIDE SEQUENCE [LARGE SCALE GENOMIC DNA]</scope>
    <source>
        <strain evidence="13">cv. Stackhouse</strain>
    </source>
</reference>
<dbReference type="Pfam" id="PF21193">
    <property type="entry name" value="NMD_SH3"/>
    <property type="match status" value="1"/>
</dbReference>
<keyword evidence="6 7" id="KW-0539">Nucleus</keyword>
<name>R7QIK8_CHOCR</name>
<evidence type="ECO:0000256" key="8">
    <source>
        <dbReference type="SAM" id="MobiDB-lite"/>
    </source>
</evidence>
<feature type="domain" description="60S ribosomal export protein NMD3 OB-fold" evidence="10">
    <location>
        <begin position="314"/>
        <end position="398"/>
    </location>
</feature>
<feature type="region of interest" description="Disordered" evidence="8">
    <location>
        <begin position="468"/>
        <end position="488"/>
    </location>
</feature>
<dbReference type="GO" id="GO:0007029">
    <property type="term" value="P:endoplasmic reticulum organization"/>
    <property type="evidence" value="ECO:0007669"/>
    <property type="project" value="EnsemblPlants"/>
</dbReference>
<dbReference type="PANTHER" id="PTHR12746">
    <property type="entry name" value="NONSENSE-MEDIATED MRNA DECAY PROTEIN 3"/>
    <property type="match status" value="1"/>
</dbReference>
<dbReference type="GeneID" id="17324787"/>
<dbReference type="InterPro" id="IPR048898">
    <property type="entry name" value="OB_NMD3"/>
</dbReference>
<feature type="domain" description="Nmd3 N-terminal" evidence="9">
    <location>
        <begin position="17"/>
        <end position="246"/>
    </location>
</feature>
<comment type="function">
    <text evidence="7">Acts as an adapter for the XPO1/CRM1-mediated export of the 60S ribosomal subunit.</text>
</comment>
<evidence type="ECO:0000256" key="3">
    <source>
        <dbReference type="ARBA" id="ARBA00022448"/>
    </source>
</evidence>
<feature type="region of interest" description="Disordered" evidence="8">
    <location>
        <begin position="520"/>
        <end position="541"/>
    </location>
</feature>
<evidence type="ECO:0000256" key="7">
    <source>
        <dbReference type="RuleBase" id="RU364108"/>
    </source>
</evidence>
<evidence type="ECO:0000256" key="2">
    <source>
        <dbReference type="ARBA" id="ARBA00017035"/>
    </source>
</evidence>
<evidence type="ECO:0000259" key="10">
    <source>
        <dbReference type="Pfam" id="PF21192"/>
    </source>
</evidence>
<dbReference type="Proteomes" id="UP000012073">
    <property type="component" value="Unassembled WGS sequence"/>
</dbReference>